<dbReference type="Pfam" id="PF00474">
    <property type="entry name" value="SSF"/>
    <property type="match status" value="1"/>
</dbReference>
<evidence type="ECO:0000256" key="4">
    <source>
        <dbReference type="ARBA" id="ARBA00022475"/>
    </source>
</evidence>
<evidence type="ECO:0000256" key="3">
    <source>
        <dbReference type="ARBA" id="ARBA00022448"/>
    </source>
</evidence>
<dbReference type="EMBL" id="BLKM01000192">
    <property type="protein sequence ID" value="GFG29999.1"/>
    <property type="molecule type" value="Genomic_DNA"/>
</dbReference>
<dbReference type="NCBIfam" id="TIGR00813">
    <property type="entry name" value="sss"/>
    <property type="match status" value="1"/>
</dbReference>
<keyword evidence="3" id="KW-0813">Transport</keyword>
<keyword evidence="14" id="KW-1185">Reference proteome</keyword>
<dbReference type="PROSITE" id="PS50283">
    <property type="entry name" value="NA_SOLUT_SYMP_3"/>
    <property type="match status" value="1"/>
</dbReference>
<reference evidence="14" key="1">
    <citation type="submission" date="2020-01" db="EMBL/GenBank/DDBJ databases">
        <title>Draft genome sequence of the Termite Coptotermes fromosanus.</title>
        <authorList>
            <person name="Itakura S."/>
            <person name="Yosikawa Y."/>
            <person name="Umezawa K."/>
        </authorList>
    </citation>
    <scope>NUCLEOTIDE SEQUENCE [LARGE SCALE GENOMIC DNA]</scope>
</reference>
<evidence type="ECO:0000256" key="7">
    <source>
        <dbReference type="ARBA" id="ARBA00023053"/>
    </source>
</evidence>
<dbReference type="InterPro" id="IPR001734">
    <property type="entry name" value="Na/solute_symporter"/>
</dbReference>
<dbReference type="Gene3D" id="1.20.1730.10">
    <property type="entry name" value="Sodium/glucose cotransporter"/>
    <property type="match status" value="1"/>
</dbReference>
<dbReference type="OrthoDB" id="6132759at2759"/>
<evidence type="ECO:0000256" key="1">
    <source>
        <dbReference type="ARBA" id="ARBA00004651"/>
    </source>
</evidence>
<evidence type="ECO:0000256" key="6">
    <source>
        <dbReference type="ARBA" id="ARBA00022989"/>
    </source>
</evidence>
<proteinExistence type="inferred from homology"/>
<dbReference type="AlphaFoldDB" id="A0A6L2PBV2"/>
<evidence type="ECO:0000256" key="8">
    <source>
        <dbReference type="ARBA" id="ARBA00023065"/>
    </source>
</evidence>
<keyword evidence="4" id="KW-1003">Cell membrane</keyword>
<keyword evidence="5 12" id="KW-0812">Transmembrane</keyword>
<feature type="transmembrane region" description="Helical" evidence="12">
    <location>
        <begin position="63"/>
        <end position="83"/>
    </location>
</feature>
<evidence type="ECO:0000256" key="12">
    <source>
        <dbReference type="SAM" id="Phobius"/>
    </source>
</evidence>
<keyword evidence="9 12" id="KW-0472">Membrane</keyword>
<evidence type="ECO:0000256" key="11">
    <source>
        <dbReference type="RuleBase" id="RU362091"/>
    </source>
</evidence>
<feature type="transmembrane region" description="Helical" evidence="12">
    <location>
        <begin position="95"/>
        <end position="117"/>
    </location>
</feature>
<keyword evidence="7" id="KW-0915">Sodium</keyword>
<evidence type="ECO:0000256" key="9">
    <source>
        <dbReference type="ARBA" id="ARBA00023136"/>
    </source>
</evidence>
<gene>
    <name evidence="13" type="ORF">Cfor_00591</name>
</gene>
<dbReference type="GO" id="GO:0005886">
    <property type="term" value="C:plasma membrane"/>
    <property type="evidence" value="ECO:0007669"/>
    <property type="project" value="UniProtKB-SubCell"/>
</dbReference>
<comment type="similarity">
    <text evidence="2 11">Belongs to the sodium:solute symporter (SSF) (TC 2.A.21) family.</text>
</comment>
<dbReference type="CDD" id="cd11492">
    <property type="entry name" value="SLC5sbd_NIS-SMVT"/>
    <property type="match status" value="1"/>
</dbReference>
<organism evidence="13 14">
    <name type="scientific">Coptotermes formosanus</name>
    <name type="common">Formosan subterranean termite</name>
    <dbReference type="NCBI Taxonomy" id="36987"/>
    <lineage>
        <taxon>Eukaryota</taxon>
        <taxon>Metazoa</taxon>
        <taxon>Ecdysozoa</taxon>
        <taxon>Arthropoda</taxon>
        <taxon>Hexapoda</taxon>
        <taxon>Insecta</taxon>
        <taxon>Pterygota</taxon>
        <taxon>Neoptera</taxon>
        <taxon>Polyneoptera</taxon>
        <taxon>Dictyoptera</taxon>
        <taxon>Blattodea</taxon>
        <taxon>Blattoidea</taxon>
        <taxon>Termitoidae</taxon>
        <taxon>Rhinotermitidae</taxon>
        <taxon>Coptotermes</taxon>
    </lineage>
</organism>
<sequence length="635" mass="69142">MGSFSWAAEVMAEDNTGIFDTWDYVVLGVMLVISASIGVYYRFTGGRQKTTQEYLLGDHSLSVFPVAVSLMASFMSAITLLGVSMENYAYGTQFVVINFSYGLVTPIAAYWFLPVFFKLQATSAYHYLELRFGQATRLAASISFSLQMILYMGIVLYAPALALEAVSGLSKSLSVWTIGLVCTFYSTIGGMKAVVLTDVFQSFLMFAAVYVVIIKATVDAGGLQEVWEIAVNGSRIEFDNIDPDPTVRHTWWSLIIGGGFTYLSLYAVNQAQVQRLLTLKDLKRSQLALWISWPVLTLLSLSTSFSGLAIYSKYYGCDPLKAGRISAYDQLMPLYVVDSLKNMPGLAGLFVAGIFSGSLSTVSSAVNSLAAVTLEDYVKPAYARLRNTPLPETWSGLISKVLALLYGFLCLGIAFAAQHLGGVLQASLTIFGVVGGPLFGLFTLGMFVPSANQIGAVTGLLTGLAISLWIGFGGPKPPAKLLPMSTANCPARTQSDLLNRSTSSVMQMTSLIDNVTSTEIRIGEGSSDDYFILYRLSYMWYVVIGFLLTLLVGVIVSYIAKWYTKEAETVPNPDLFSPLVQGCIKQRYKLKAATDDEDGMVMKQENCVSIIRVRTDVDGLSDSNENRKLSAPSPL</sequence>
<feature type="transmembrane region" description="Helical" evidence="12">
    <location>
        <begin position="394"/>
        <end position="417"/>
    </location>
</feature>
<evidence type="ECO:0008006" key="15">
    <source>
        <dbReference type="Google" id="ProtNLM"/>
    </source>
</evidence>
<dbReference type="Proteomes" id="UP000502823">
    <property type="component" value="Unassembled WGS sequence"/>
</dbReference>
<feature type="transmembrane region" description="Helical" evidence="12">
    <location>
        <begin position="289"/>
        <end position="311"/>
    </location>
</feature>
<name>A0A6L2PBV2_COPFO</name>
<feature type="transmembrane region" description="Helical" evidence="12">
    <location>
        <begin position="173"/>
        <end position="195"/>
    </location>
</feature>
<feature type="transmembrane region" description="Helical" evidence="12">
    <location>
        <begin position="538"/>
        <end position="560"/>
    </location>
</feature>
<evidence type="ECO:0000313" key="14">
    <source>
        <dbReference type="Proteomes" id="UP000502823"/>
    </source>
</evidence>
<feature type="transmembrane region" description="Helical" evidence="12">
    <location>
        <begin position="202"/>
        <end position="218"/>
    </location>
</feature>
<keyword evidence="8" id="KW-0406">Ion transport</keyword>
<feature type="transmembrane region" description="Helical" evidence="12">
    <location>
        <begin position="346"/>
        <end position="374"/>
    </location>
</feature>
<feature type="transmembrane region" description="Helical" evidence="12">
    <location>
        <begin position="138"/>
        <end position="161"/>
    </location>
</feature>
<dbReference type="InParanoid" id="A0A6L2PBV2"/>
<dbReference type="GO" id="GO:0006814">
    <property type="term" value="P:sodium ion transport"/>
    <property type="evidence" value="ECO:0007669"/>
    <property type="project" value="UniProtKB-KW"/>
</dbReference>
<accession>A0A6L2PBV2</accession>
<evidence type="ECO:0000313" key="13">
    <source>
        <dbReference type="EMBL" id="GFG29999.1"/>
    </source>
</evidence>
<keyword evidence="6 12" id="KW-1133">Transmembrane helix</keyword>
<feature type="transmembrane region" description="Helical" evidence="12">
    <location>
        <begin position="454"/>
        <end position="472"/>
    </location>
</feature>
<feature type="transmembrane region" description="Helical" evidence="12">
    <location>
        <begin position="250"/>
        <end position="268"/>
    </location>
</feature>
<dbReference type="InterPro" id="IPR051163">
    <property type="entry name" value="Sodium:Solute_Symporter_SSF"/>
</dbReference>
<evidence type="ECO:0000256" key="5">
    <source>
        <dbReference type="ARBA" id="ARBA00022692"/>
    </source>
</evidence>
<comment type="subcellular location">
    <subcellularLocation>
        <location evidence="1">Cell membrane</location>
        <topology evidence="1">Multi-pass membrane protein</topology>
    </subcellularLocation>
</comment>
<dbReference type="GO" id="GO:0015293">
    <property type="term" value="F:symporter activity"/>
    <property type="evidence" value="ECO:0007669"/>
    <property type="project" value="TreeGrafter"/>
</dbReference>
<comment type="caution">
    <text evidence="13">The sequence shown here is derived from an EMBL/GenBank/DDBJ whole genome shotgun (WGS) entry which is preliminary data.</text>
</comment>
<dbReference type="PANTHER" id="PTHR42985:SF40">
    <property type="entry name" value="LD47995P-RELATED"/>
    <property type="match status" value="1"/>
</dbReference>
<dbReference type="PANTHER" id="PTHR42985">
    <property type="entry name" value="SODIUM-COUPLED MONOCARBOXYLATE TRANSPORTER"/>
    <property type="match status" value="1"/>
</dbReference>
<feature type="transmembrane region" description="Helical" evidence="12">
    <location>
        <begin position="423"/>
        <end position="447"/>
    </location>
</feature>
<dbReference type="InterPro" id="IPR038377">
    <property type="entry name" value="Na/Glc_symporter_sf"/>
</dbReference>
<keyword evidence="10" id="KW-0739">Sodium transport</keyword>
<evidence type="ECO:0000256" key="2">
    <source>
        <dbReference type="ARBA" id="ARBA00006434"/>
    </source>
</evidence>
<protein>
    <recommendedName>
        <fullName evidence="15">Sodium-dependent multivitamin transporter</fullName>
    </recommendedName>
</protein>
<feature type="transmembrane region" description="Helical" evidence="12">
    <location>
        <begin position="24"/>
        <end position="43"/>
    </location>
</feature>
<evidence type="ECO:0000256" key="10">
    <source>
        <dbReference type="ARBA" id="ARBA00023201"/>
    </source>
</evidence>
<dbReference type="FunCoup" id="A0A6L2PBV2">
    <property type="interactions" value="67"/>
</dbReference>